<accession>W6ZL65</accession>
<dbReference type="EMBL" id="KI963921">
    <property type="protein sequence ID" value="EUC50810.1"/>
    <property type="molecule type" value="Genomic_DNA"/>
</dbReference>
<gene>
    <name evidence="1" type="ORF">COCMIDRAFT_21819</name>
</gene>
<reference evidence="1 2" key="1">
    <citation type="journal article" date="2013" name="PLoS Genet.">
        <title>Comparative genome structure, secondary metabolite, and effector coding capacity across Cochliobolus pathogens.</title>
        <authorList>
            <person name="Condon B.J."/>
            <person name="Leng Y."/>
            <person name="Wu D."/>
            <person name="Bushley K.E."/>
            <person name="Ohm R.A."/>
            <person name="Otillar R."/>
            <person name="Martin J."/>
            <person name="Schackwitz W."/>
            <person name="Grimwood J."/>
            <person name="MohdZainudin N."/>
            <person name="Xue C."/>
            <person name="Wang R."/>
            <person name="Manning V.A."/>
            <person name="Dhillon B."/>
            <person name="Tu Z.J."/>
            <person name="Steffenson B.J."/>
            <person name="Salamov A."/>
            <person name="Sun H."/>
            <person name="Lowry S."/>
            <person name="LaButti K."/>
            <person name="Han J."/>
            <person name="Copeland A."/>
            <person name="Lindquist E."/>
            <person name="Barry K."/>
            <person name="Schmutz J."/>
            <person name="Baker S.E."/>
            <person name="Ciuffetti L.M."/>
            <person name="Grigoriev I.V."/>
            <person name="Zhong S."/>
            <person name="Turgeon B.G."/>
        </authorList>
    </citation>
    <scope>NUCLEOTIDE SEQUENCE [LARGE SCALE GENOMIC DNA]</scope>
    <source>
        <strain evidence="1 2">ATCC 44560</strain>
    </source>
</reference>
<protein>
    <submittedName>
        <fullName evidence="1">Uncharacterized protein</fullName>
    </submittedName>
</protein>
<dbReference type="HOGENOM" id="CLU_2291193_0_0_1"/>
<dbReference type="AlphaFoldDB" id="W6ZL65"/>
<evidence type="ECO:0000313" key="2">
    <source>
        <dbReference type="Proteomes" id="UP000054032"/>
    </source>
</evidence>
<dbReference type="GeneID" id="19120126"/>
<keyword evidence="2" id="KW-1185">Reference proteome</keyword>
<proteinExistence type="predicted"/>
<evidence type="ECO:0000313" key="1">
    <source>
        <dbReference type="EMBL" id="EUC50810.1"/>
    </source>
</evidence>
<name>W6ZL65_COCMI</name>
<dbReference type="KEGG" id="bor:COCMIDRAFT_21819"/>
<dbReference type="RefSeq" id="XP_007682671.1">
    <property type="nucleotide sequence ID" value="XM_007684481.1"/>
</dbReference>
<organism evidence="1 2">
    <name type="scientific">Bipolaris oryzae ATCC 44560</name>
    <dbReference type="NCBI Taxonomy" id="930090"/>
    <lineage>
        <taxon>Eukaryota</taxon>
        <taxon>Fungi</taxon>
        <taxon>Dikarya</taxon>
        <taxon>Ascomycota</taxon>
        <taxon>Pezizomycotina</taxon>
        <taxon>Dothideomycetes</taxon>
        <taxon>Pleosporomycetidae</taxon>
        <taxon>Pleosporales</taxon>
        <taxon>Pleosporineae</taxon>
        <taxon>Pleosporaceae</taxon>
        <taxon>Bipolaris</taxon>
    </lineage>
</organism>
<sequence length="101" mass="11092">MYPFVLEEPEWGDVKGDVSIDVILQPDMQSGRAPGCTVTLWEACQAPVEPGPRNQGQFNSYPRIGFSGQILRSMHQMEGCLAKEAVGTEDEPVCSGQSHLR</sequence>
<dbReference type="Proteomes" id="UP000054032">
    <property type="component" value="Unassembled WGS sequence"/>
</dbReference>